<gene>
    <name evidence="1" type="ORF">GQ26_0350870</name>
</gene>
<dbReference type="HOGENOM" id="CLU_3377380_0_0_1"/>
<organism evidence="1">
    <name type="scientific">Talaromyces marneffei PM1</name>
    <dbReference type="NCBI Taxonomy" id="1077442"/>
    <lineage>
        <taxon>Eukaryota</taxon>
        <taxon>Fungi</taxon>
        <taxon>Dikarya</taxon>
        <taxon>Ascomycota</taxon>
        <taxon>Pezizomycotina</taxon>
        <taxon>Eurotiomycetes</taxon>
        <taxon>Eurotiomycetidae</taxon>
        <taxon>Eurotiales</taxon>
        <taxon>Trichocomaceae</taxon>
        <taxon>Talaromyces</taxon>
        <taxon>Talaromyces sect. Talaromyces</taxon>
    </lineage>
</organism>
<reference evidence="1" key="2">
    <citation type="journal article" date="2014" name="PLoS Genet.">
        <title>Signature gene expression reveals novel clues to the molecular mechanisms of dimorphic transition in Penicillium marneffei.</title>
        <authorList>
            <person name="Yang E."/>
            <person name="Wang G."/>
            <person name="Cai J."/>
            <person name="Woo P.C."/>
            <person name="Lau S.K."/>
            <person name="Yuen K.-Y."/>
            <person name="Chow W.-N."/>
            <person name="Lin X."/>
        </authorList>
    </citation>
    <scope>NUCLEOTIDE SEQUENCE</scope>
    <source>
        <strain evidence="1">PM1</strain>
    </source>
</reference>
<evidence type="ECO:0000313" key="1">
    <source>
        <dbReference type="EMBL" id="KFX43498.1"/>
    </source>
</evidence>
<sequence length="34" mass="3934">MSVILRTSLSDSRQIQTGGCVYRGLDRPMIRYPY</sequence>
<dbReference type="AlphaFoldDB" id="A0A093XE99"/>
<dbReference type="EMBL" id="JPOX01000035">
    <property type="protein sequence ID" value="KFX43498.1"/>
    <property type="molecule type" value="Genomic_DNA"/>
</dbReference>
<proteinExistence type="predicted"/>
<comment type="caution">
    <text evidence="1">The sequence shown here is derived from an EMBL/GenBank/DDBJ whole genome shotgun (WGS) entry which is preliminary data.</text>
</comment>
<name>A0A093XE99_TALMA</name>
<reference key="1">
    <citation type="journal article" date="2014" name="PLoS Genet.">
        <title>Signature Gene Expression Reveals Novel Clues to the Molecular Mechanisms of Dimorphic Transition in Penicillium marneffei.</title>
        <authorList>
            <person name="Yang E."/>
            <person name="Wang G."/>
            <person name="Cai J."/>
            <person name="Woo P.C."/>
            <person name="Lau S.K."/>
            <person name="Yuen K.-Y."/>
            <person name="Chow W.-N."/>
            <person name="Lin X."/>
        </authorList>
    </citation>
    <scope>NUCLEOTIDE SEQUENCE [LARGE SCALE GENOMIC DNA]</scope>
    <source>
        <strain>PM1</strain>
    </source>
</reference>
<accession>A0A093XE99</accession>
<protein>
    <submittedName>
        <fullName evidence="1">Uncharacterized protein</fullName>
    </submittedName>
</protein>